<reference evidence="13 14" key="1">
    <citation type="submission" date="2024-10" db="EMBL/GenBank/DDBJ databases">
        <authorList>
            <person name="Kim D."/>
        </authorList>
    </citation>
    <scope>NUCLEOTIDE SEQUENCE [LARGE SCALE GENOMIC DNA]</scope>
    <source>
        <strain evidence="13">BH-2024</strain>
    </source>
</reference>
<name>A0ABD2LKP2_9BILA</name>
<feature type="domain" description="Bicarbonate transporter-like transmembrane" evidence="11">
    <location>
        <begin position="538"/>
        <end position="1009"/>
    </location>
</feature>
<dbReference type="Gene3D" id="1.10.287.570">
    <property type="entry name" value="Helical hairpin bin"/>
    <property type="match status" value="1"/>
</dbReference>
<comment type="caution">
    <text evidence="13">The sequence shown here is derived from an EMBL/GenBank/DDBJ whole genome shotgun (WGS) entry which is preliminary data.</text>
</comment>
<feature type="domain" description="Band 3 cytoplasmic" evidence="12">
    <location>
        <begin position="144"/>
        <end position="404"/>
    </location>
</feature>
<dbReference type="InterPro" id="IPR013769">
    <property type="entry name" value="Band3_cytoplasmic_dom"/>
</dbReference>
<keyword evidence="4" id="KW-1003">Cell membrane</keyword>
<feature type="transmembrane region" description="Helical" evidence="10">
    <location>
        <begin position="514"/>
        <end position="535"/>
    </location>
</feature>
<keyword evidence="14" id="KW-1185">Reference proteome</keyword>
<dbReference type="PANTHER" id="PTHR11453:SF36">
    <property type="entry name" value="ANION EXCHANGE PROTEIN"/>
    <property type="match status" value="1"/>
</dbReference>
<evidence type="ECO:0000256" key="10">
    <source>
        <dbReference type="SAM" id="Phobius"/>
    </source>
</evidence>
<dbReference type="GO" id="GO:0005886">
    <property type="term" value="C:plasma membrane"/>
    <property type="evidence" value="ECO:0007669"/>
    <property type="project" value="UniProtKB-SubCell"/>
</dbReference>
<protein>
    <recommendedName>
        <fullName evidence="15">Anion exchange protein</fullName>
    </recommendedName>
</protein>
<feature type="region of interest" description="Disordered" evidence="9">
    <location>
        <begin position="268"/>
        <end position="291"/>
    </location>
</feature>
<feature type="transmembrane region" description="Helical" evidence="10">
    <location>
        <begin position="777"/>
        <end position="797"/>
    </location>
</feature>
<comment type="subcellular location">
    <subcellularLocation>
        <location evidence="1">Cell membrane</location>
        <topology evidence="1">Multi-pass membrane protein</topology>
    </subcellularLocation>
</comment>
<evidence type="ECO:0000256" key="1">
    <source>
        <dbReference type="ARBA" id="ARBA00004651"/>
    </source>
</evidence>
<evidence type="ECO:0000256" key="2">
    <source>
        <dbReference type="ARBA" id="ARBA00010993"/>
    </source>
</evidence>
<dbReference type="InterPro" id="IPR003020">
    <property type="entry name" value="HCO3_transpt_euk"/>
</dbReference>
<feature type="domain" description="Bicarbonate transporter-like transmembrane" evidence="11">
    <location>
        <begin position="483"/>
        <end position="536"/>
    </location>
</feature>
<evidence type="ECO:0000259" key="12">
    <source>
        <dbReference type="Pfam" id="PF07565"/>
    </source>
</evidence>
<feature type="region of interest" description="Disordered" evidence="9">
    <location>
        <begin position="1023"/>
        <end position="1076"/>
    </location>
</feature>
<dbReference type="PANTHER" id="PTHR11453">
    <property type="entry name" value="ANION EXCHANGE PROTEIN"/>
    <property type="match status" value="1"/>
</dbReference>
<feature type="transmembrane region" description="Helical" evidence="10">
    <location>
        <begin position="974"/>
        <end position="992"/>
    </location>
</feature>
<feature type="transmembrane region" description="Helical" evidence="10">
    <location>
        <begin position="818"/>
        <end position="842"/>
    </location>
</feature>
<feature type="transmembrane region" description="Helical" evidence="10">
    <location>
        <begin position="573"/>
        <end position="598"/>
    </location>
</feature>
<dbReference type="GO" id="GO:0006811">
    <property type="term" value="P:monoatomic ion transport"/>
    <property type="evidence" value="ECO:0007669"/>
    <property type="project" value="UniProtKB-KW"/>
</dbReference>
<feature type="transmembrane region" description="Helical" evidence="10">
    <location>
        <begin position="950"/>
        <end position="967"/>
    </location>
</feature>
<keyword evidence="7" id="KW-0406">Ion transport</keyword>
<dbReference type="Pfam" id="PF07565">
    <property type="entry name" value="Band_3_cyto"/>
    <property type="match status" value="1"/>
</dbReference>
<feature type="transmembrane region" description="Helical" evidence="10">
    <location>
        <begin position="605"/>
        <end position="623"/>
    </location>
</feature>
<evidence type="ECO:0000256" key="6">
    <source>
        <dbReference type="ARBA" id="ARBA00022989"/>
    </source>
</evidence>
<feature type="transmembrane region" description="Helical" evidence="10">
    <location>
        <begin position="726"/>
        <end position="747"/>
    </location>
</feature>
<feature type="region of interest" description="Disordered" evidence="9">
    <location>
        <begin position="1"/>
        <end position="26"/>
    </location>
</feature>
<feature type="compositionally biased region" description="Basic and acidic residues" evidence="9">
    <location>
        <begin position="282"/>
        <end position="291"/>
    </location>
</feature>
<keyword evidence="3" id="KW-0813">Transport</keyword>
<dbReference type="Proteomes" id="UP001620626">
    <property type="component" value="Unassembled WGS sequence"/>
</dbReference>
<dbReference type="AlphaFoldDB" id="A0ABD2LKP2"/>
<dbReference type="PRINTS" id="PR01231">
    <property type="entry name" value="HCO3TRNSPORT"/>
</dbReference>
<feature type="compositionally biased region" description="Basic and acidic residues" evidence="9">
    <location>
        <begin position="1038"/>
        <end position="1068"/>
    </location>
</feature>
<keyword evidence="8 10" id="KW-0472">Membrane</keyword>
<proteinExistence type="inferred from homology"/>
<dbReference type="InterPro" id="IPR016152">
    <property type="entry name" value="PTrfase/Anion_transptr"/>
</dbReference>
<keyword evidence="5 10" id="KW-0812">Transmembrane</keyword>
<organism evidence="13 14">
    <name type="scientific">Heterodera trifolii</name>
    <dbReference type="NCBI Taxonomy" id="157864"/>
    <lineage>
        <taxon>Eukaryota</taxon>
        <taxon>Metazoa</taxon>
        <taxon>Ecdysozoa</taxon>
        <taxon>Nematoda</taxon>
        <taxon>Chromadorea</taxon>
        <taxon>Rhabditida</taxon>
        <taxon>Tylenchina</taxon>
        <taxon>Tylenchomorpha</taxon>
        <taxon>Tylenchoidea</taxon>
        <taxon>Heteroderidae</taxon>
        <taxon>Heteroderinae</taxon>
        <taxon>Heterodera</taxon>
    </lineage>
</organism>
<evidence type="ECO:0000256" key="4">
    <source>
        <dbReference type="ARBA" id="ARBA00022475"/>
    </source>
</evidence>
<evidence type="ECO:0000256" key="3">
    <source>
        <dbReference type="ARBA" id="ARBA00022448"/>
    </source>
</evidence>
<evidence type="ECO:0000313" key="14">
    <source>
        <dbReference type="Proteomes" id="UP001620626"/>
    </source>
</evidence>
<gene>
    <name evidence="13" type="ORF">niasHT_007805</name>
</gene>
<evidence type="ECO:0000256" key="9">
    <source>
        <dbReference type="SAM" id="MobiDB-lite"/>
    </source>
</evidence>
<evidence type="ECO:0000256" key="7">
    <source>
        <dbReference type="ARBA" id="ARBA00023065"/>
    </source>
</evidence>
<dbReference type="Gene3D" id="3.40.930.10">
    <property type="entry name" value="Mannitol-specific EII, Chain A"/>
    <property type="match status" value="1"/>
</dbReference>
<dbReference type="EMBL" id="JBICBT010000363">
    <property type="protein sequence ID" value="KAL3115800.1"/>
    <property type="molecule type" value="Genomic_DNA"/>
</dbReference>
<evidence type="ECO:0000256" key="5">
    <source>
        <dbReference type="ARBA" id="ARBA00022692"/>
    </source>
</evidence>
<feature type="transmembrane region" description="Helical" evidence="10">
    <location>
        <begin position="693"/>
        <end position="714"/>
    </location>
</feature>
<dbReference type="InterPro" id="IPR011531">
    <property type="entry name" value="HCO3_transpt-like_TM_dom"/>
</dbReference>
<comment type="similarity">
    <text evidence="2">Belongs to the anion exchanger (TC 2.A.31) family.</text>
</comment>
<evidence type="ECO:0008006" key="15">
    <source>
        <dbReference type="Google" id="ProtNLM"/>
    </source>
</evidence>
<dbReference type="SUPFAM" id="SSF55804">
    <property type="entry name" value="Phoshotransferase/anion transport protein"/>
    <property type="match status" value="1"/>
</dbReference>
<dbReference type="Pfam" id="PF00955">
    <property type="entry name" value="HCO3_cotransp"/>
    <property type="match status" value="2"/>
</dbReference>
<evidence type="ECO:0000313" key="13">
    <source>
        <dbReference type="EMBL" id="KAL3115800.1"/>
    </source>
</evidence>
<sequence>MPSMERNKNGSDLLAESGGKTGRKTSSLLGRFVANKELSNFEREESAGGPEECNMLTDALLMPQNLNLGSQCESPIDNVRRLLESNGCCECSSMGEHSQTDHSHRNALFCEMLYLNTELAERVVESGEGSAETAANPMALANVQQTLFWQQTHRWIKLEQCVEGAGTRLSKPYISLLSIYPLLQLKHCFRSGVVLLESGANSFIRLCDLLVDEWTHSGQLGEDMANLVKDIIYAPKLHLNQGKLRKVNESNGYFRNASYATDSMQSGVHLSASSSSGSSTENTRHENADERLLKKLPPNVESAALLVANVNALDRPLSAFVRLKYPTLLHPELPDHPIPVRFVYVLLNPMDNYPNETINIGRAMGALLSDEIFQSVAFHCLERHTLSDAVDEFLSQIVLIPPGNCSLETRWKPTDRDAGGATVRHVGMLYANYTQSVDELPSSFAPFVPSEYSTSTKEAAAASRHLQLAHLNADARPYRTGTLFGGLMADIRRKLPWFPSDFSDFFHGRLSQSLAATILLFFANLSNIITFGAIMERGQPLNVLSATGPTLIFEKIIFDFCTTNHWEFLPFRFYVGLWMSFYLIILVATDASALVALITRFTEEAFATLISIVFIIQAFEKLFEISYEAPITRQPQEVLHSACHCIIQTEELRPFFPFSWNSTVYKNLSVGVSRCHELGGEPQGLQCYFKPDVYMFSIILTFGTFLIAFSLNGFRRSRYFSFRFRNLISDFGVLIAIVSFTLLTYLIGLEVPSLKVPASIRPTMDREWIVDFTNIEGYHVVLIASMPALFYTILVMMDQQITAVIINRKDNKLKKGGGYHLDLLIISLLVLICSFLGLPFYVAATVLSVMHVESLKENGDCTVPGERQKLLGVKEQRLSAILSHIFIGCSMFLTPLVKVVPLPVLTGIFLYMGVVSLIGQQFVQRIALLFMPVKYQPDYVWLRNVPTKRIHTFTSIQLLSIGILFAVKYSSTTLSMLFPLMLVFTVLIRMLLLSRIFTQKELKALDDELPQFGEVIRVRSNRPIHLPPNGNGGGVEEEPLRGEEEERKRTGEGESAEKERQTEKKTETKNGQMENN</sequence>
<evidence type="ECO:0000259" key="11">
    <source>
        <dbReference type="Pfam" id="PF00955"/>
    </source>
</evidence>
<evidence type="ECO:0000256" key="8">
    <source>
        <dbReference type="ARBA" id="ARBA00023136"/>
    </source>
</evidence>
<accession>A0ABD2LKP2</accession>
<keyword evidence="6 10" id="KW-1133">Transmembrane helix</keyword>